<gene>
    <name evidence="2" type="ORF">UFOPK3931_01790</name>
</gene>
<feature type="region of interest" description="Disordered" evidence="1">
    <location>
        <begin position="310"/>
        <end position="332"/>
    </location>
</feature>
<evidence type="ECO:0000256" key="1">
    <source>
        <dbReference type="SAM" id="MobiDB-lite"/>
    </source>
</evidence>
<protein>
    <submittedName>
        <fullName evidence="2">Unannotated protein</fullName>
    </submittedName>
</protein>
<organism evidence="2">
    <name type="scientific">freshwater metagenome</name>
    <dbReference type="NCBI Taxonomy" id="449393"/>
    <lineage>
        <taxon>unclassified sequences</taxon>
        <taxon>metagenomes</taxon>
        <taxon>ecological metagenomes</taxon>
    </lineage>
</organism>
<accession>A0A6J7NZ26</accession>
<dbReference type="EMBL" id="CAFBOL010000047">
    <property type="protein sequence ID" value="CAB4995842.1"/>
    <property type="molecule type" value="Genomic_DNA"/>
</dbReference>
<dbReference type="AlphaFoldDB" id="A0A6J7NZ26"/>
<feature type="compositionally biased region" description="Basic and acidic residues" evidence="1">
    <location>
        <begin position="16"/>
        <end position="78"/>
    </location>
</feature>
<sequence length="332" mass="36247">MALEDDDDRPVQQVDRVAEVAEERAESPAEHPAEHLGCADRAVDQDCGEQRHQREQPATDELIPRSDHEGDCDQPGERYRGEYVAPAQRHGPRDEALAVDNGQRHAHQDLAGPGVGAVVRAGHRHTGHERQHERHHDEQQYRAELGAPAPQPRRQPQQQRQHQVHLLLDTEAPVVHHHVGLLEQGRIAGALLQLEPVAESAGNGPQSVGRIQGCVPGGGFVGDDAGQHGPCRWQDAPPAATPIVDDGMAVDRAREETIGEQVAGDGEEHRHADVAAGDAEELRVEQQHEQHAERAQAIEVGESCARCFSHRSGRPAIRGGPHPRRASREAGR</sequence>
<reference evidence="2" key="1">
    <citation type="submission" date="2020-05" db="EMBL/GenBank/DDBJ databases">
        <authorList>
            <person name="Chiriac C."/>
            <person name="Salcher M."/>
            <person name="Ghai R."/>
            <person name="Kavagutti S V."/>
        </authorList>
    </citation>
    <scope>NUCLEOTIDE SEQUENCE</scope>
</reference>
<evidence type="ECO:0000313" key="2">
    <source>
        <dbReference type="EMBL" id="CAB4995842.1"/>
    </source>
</evidence>
<name>A0A6J7NZ26_9ZZZZ</name>
<feature type="region of interest" description="Disordered" evidence="1">
    <location>
        <begin position="1"/>
        <end position="78"/>
    </location>
</feature>
<proteinExistence type="predicted"/>